<feature type="domain" description="4Fe-4S ferredoxin-type" evidence="8">
    <location>
        <begin position="213"/>
        <end position="236"/>
    </location>
</feature>
<keyword evidence="7" id="KW-0812">Transmembrane</keyword>
<dbReference type="InterPro" id="IPR017900">
    <property type="entry name" value="4Fe4S_Fe_S_CS"/>
</dbReference>
<feature type="transmembrane region" description="Helical" evidence="7">
    <location>
        <begin position="69"/>
        <end position="91"/>
    </location>
</feature>
<evidence type="ECO:0000256" key="6">
    <source>
        <dbReference type="ARBA" id="ARBA00023014"/>
    </source>
</evidence>
<reference evidence="9" key="1">
    <citation type="submission" date="2021-03" db="EMBL/GenBank/DDBJ databases">
        <title>Acanthopleuribacteraceae sp. M133.</title>
        <authorList>
            <person name="Wang G."/>
        </authorList>
    </citation>
    <scope>NUCLEOTIDE SEQUENCE</scope>
    <source>
        <strain evidence="9">M133</strain>
    </source>
</reference>
<dbReference type="RefSeq" id="WP_237378044.1">
    <property type="nucleotide sequence ID" value="NZ_CP071793.1"/>
</dbReference>
<feature type="domain" description="4Fe-4S ferredoxin-type" evidence="8">
    <location>
        <begin position="245"/>
        <end position="274"/>
    </location>
</feature>
<evidence type="ECO:0000313" key="9">
    <source>
        <dbReference type="EMBL" id="QTD48390.1"/>
    </source>
</evidence>
<evidence type="ECO:0000256" key="1">
    <source>
        <dbReference type="ARBA" id="ARBA00022448"/>
    </source>
</evidence>
<evidence type="ECO:0000256" key="4">
    <source>
        <dbReference type="ARBA" id="ARBA00022982"/>
    </source>
</evidence>
<dbReference type="PANTHER" id="PTHR30176">
    <property type="entry name" value="FERREDOXIN-TYPE PROTEIN NAPH"/>
    <property type="match status" value="1"/>
</dbReference>
<dbReference type="Gene3D" id="3.30.70.20">
    <property type="match status" value="1"/>
</dbReference>
<dbReference type="EMBL" id="CP071793">
    <property type="protein sequence ID" value="QTD48390.1"/>
    <property type="molecule type" value="Genomic_DNA"/>
</dbReference>
<dbReference type="KEGG" id="scor:J3U87_22650"/>
<keyword evidence="4" id="KW-0249">Electron transport</keyword>
<gene>
    <name evidence="9" type="ORF">J3U87_22650</name>
</gene>
<dbReference type="GO" id="GO:0046872">
    <property type="term" value="F:metal ion binding"/>
    <property type="evidence" value="ECO:0007669"/>
    <property type="project" value="UniProtKB-KW"/>
</dbReference>
<organism evidence="9 10">
    <name type="scientific">Sulfidibacter corallicola</name>
    <dbReference type="NCBI Taxonomy" id="2818388"/>
    <lineage>
        <taxon>Bacteria</taxon>
        <taxon>Pseudomonadati</taxon>
        <taxon>Acidobacteriota</taxon>
        <taxon>Holophagae</taxon>
        <taxon>Acanthopleuribacterales</taxon>
        <taxon>Acanthopleuribacteraceae</taxon>
        <taxon>Sulfidibacter</taxon>
    </lineage>
</organism>
<accession>A0A8A4TFR1</accession>
<feature type="transmembrane region" description="Helical" evidence="7">
    <location>
        <begin position="31"/>
        <end position="49"/>
    </location>
</feature>
<evidence type="ECO:0000313" key="10">
    <source>
        <dbReference type="Proteomes" id="UP000663929"/>
    </source>
</evidence>
<protein>
    <submittedName>
        <fullName evidence="9">4Fe-4S binding protein</fullName>
    </submittedName>
</protein>
<dbReference type="GO" id="GO:0005886">
    <property type="term" value="C:plasma membrane"/>
    <property type="evidence" value="ECO:0007669"/>
    <property type="project" value="TreeGrafter"/>
</dbReference>
<feature type="transmembrane region" description="Helical" evidence="7">
    <location>
        <begin position="172"/>
        <end position="190"/>
    </location>
</feature>
<keyword evidence="3" id="KW-0479">Metal-binding</keyword>
<evidence type="ECO:0000256" key="5">
    <source>
        <dbReference type="ARBA" id="ARBA00023004"/>
    </source>
</evidence>
<evidence type="ECO:0000259" key="8">
    <source>
        <dbReference type="PROSITE" id="PS51379"/>
    </source>
</evidence>
<dbReference type="GO" id="GO:0051539">
    <property type="term" value="F:4 iron, 4 sulfur cluster binding"/>
    <property type="evidence" value="ECO:0007669"/>
    <property type="project" value="UniProtKB-KW"/>
</dbReference>
<name>A0A8A4TFR1_SULCO</name>
<dbReference type="InterPro" id="IPR017896">
    <property type="entry name" value="4Fe4S_Fe-S-bd"/>
</dbReference>
<dbReference type="Proteomes" id="UP000663929">
    <property type="component" value="Chromosome"/>
</dbReference>
<evidence type="ECO:0000256" key="2">
    <source>
        <dbReference type="ARBA" id="ARBA00022485"/>
    </source>
</evidence>
<keyword evidence="7" id="KW-0472">Membrane</keyword>
<dbReference type="PROSITE" id="PS00198">
    <property type="entry name" value="4FE4S_FER_1"/>
    <property type="match status" value="1"/>
</dbReference>
<keyword evidence="5" id="KW-0408">Iron</keyword>
<feature type="transmembrane region" description="Helical" evidence="7">
    <location>
        <begin position="123"/>
        <end position="141"/>
    </location>
</feature>
<feature type="transmembrane region" description="Helical" evidence="7">
    <location>
        <begin position="318"/>
        <end position="338"/>
    </location>
</feature>
<keyword evidence="10" id="KW-1185">Reference proteome</keyword>
<evidence type="ECO:0000256" key="7">
    <source>
        <dbReference type="SAM" id="Phobius"/>
    </source>
</evidence>
<dbReference type="PROSITE" id="PS51379">
    <property type="entry name" value="4FE4S_FER_2"/>
    <property type="match status" value="2"/>
</dbReference>
<dbReference type="PANTHER" id="PTHR30176:SF3">
    <property type="entry name" value="FERREDOXIN-TYPE PROTEIN NAPH"/>
    <property type="match status" value="1"/>
</dbReference>
<evidence type="ECO:0000256" key="3">
    <source>
        <dbReference type="ARBA" id="ARBA00022723"/>
    </source>
</evidence>
<dbReference type="SUPFAM" id="SSF54862">
    <property type="entry name" value="4Fe-4S ferredoxins"/>
    <property type="match status" value="1"/>
</dbReference>
<dbReference type="Pfam" id="PF12801">
    <property type="entry name" value="Fer4_5"/>
    <property type="match status" value="2"/>
</dbReference>
<keyword evidence="1" id="KW-0813">Transport</keyword>
<feature type="transmembrane region" description="Helical" evidence="7">
    <location>
        <begin position="350"/>
        <end position="368"/>
    </location>
</feature>
<keyword evidence="7" id="KW-1133">Transmembrane helix</keyword>
<dbReference type="InterPro" id="IPR051684">
    <property type="entry name" value="Electron_Trans/Redox"/>
</dbReference>
<keyword evidence="6" id="KW-0411">Iron-sulfur</keyword>
<dbReference type="AlphaFoldDB" id="A0A8A4TFR1"/>
<keyword evidence="2" id="KW-0004">4Fe-4S</keyword>
<sequence>MTRPLAEHAAEPSSPRTPISIRMRRLTWRRLVAFGVVHGLIGLHLWLWYARGWHHIGAIDMQELFRNFIERNVLTAGGLFFLTFLGLTLVWGRWFCGWICHIGLSYDLLESLYHKLGIRMRGFPLRFGPLAAGFVLIWYFAWEAIANRWTRTLPPVSIDLTLTEPWELLPGWLQGSLTLLMVLAIMPLFLGRRVFCRTLCPWGVLFGLGQRAARYKVRRTGDCTACGNCSTACPMDLDVSRMVNTRFHVAAIGCTGCMSCVAACPTDALSMSSPAKENREPQKRALPDGLEPVPLAVELGFWAMTAAVGLIYSELYGIGIFLAFCMGMCLGWLTIVWVPQLLSKRFRSGWAAAGLIVLLWAAVVKDGLGHYHYRAGLQAWEAREAQSCQHHLERADRFLWVSPNMLFYRLYAVYKATGQEEKGQALYQRYEVRRQRQGKERAGSSSQSGANP</sequence>
<proteinExistence type="predicted"/>
<dbReference type="Pfam" id="PF13237">
    <property type="entry name" value="Fer4_10"/>
    <property type="match status" value="1"/>
</dbReference>